<evidence type="ECO:0000313" key="2">
    <source>
        <dbReference type="EMBL" id="GFP83096.1"/>
    </source>
</evidence>
<comment type="caution">
    <text evidence="2">The sequence shown here is derived from an EMBL/GenBank/DDBJ whole genome shotgun (WGS) entry which is preliminary data.</text>
</comment>
<reference evidence="2" key="1">
    <citation type="submission" date="2020-07" db="EMBL/GenBank/DDBJ databases">
        <title>Ethylene signaling mediates host invasion by parasitic plants.</title>
        <authorList>
            <person name="Yoshida S."/>
        </authorList>
    </citation>
    <scope>NUCLEOTIDE SEQUENCE</scope>
    <source>
        <strain evidence="2">Okayama</strain>
    </source>
</reference>
<name>A0A830B7T2_9LAMI</name>
<dbReference type="AlphaFoldDB" id="A0A830B7T2"/>
<accession>A0A830B7T2</accession>
<feature type="compositionally biased region" description="Basic and acidic residues" evidence="1">
    <location>
        <begin position="30"/>
        <end position="54"/>
    </location>
</feature>
<feature type="compositionally biased region" description="Basic residues" evidence="1">
    <location>
        <begin position="1"/>
        <end position="18"/>
    </location>
</feature>
<dbReference type="EMBL" id="BMAC01000057">
    <property type="protein sequence ID" value="GFP83096.1"/>
    <property type="molecule type" value="Genomic_DNA"/>
</dbReference>
<protein>
    <submittedName>
        <fullName evidence="2">Uncharacterized protein</fullName>
    </submittedName>
</protein>
<proteinExistence type="predicted"/>
<evidence type="ECO:0000313" key="3">
    <source>
        <dbReference type="Proteomes" id="UP000653305"/>
    </source>
</evidence>
<keyword evidence="3" id="KW-1185">Reference proteome</keyword>
<feature type="region of interest" description="Disordered" evidence="1">
    <location>
        <begin position="1"/>
        <end position="54"/>
    </location>
</feature>
<gene>
    <name evidence="2" type="ORF">PHJA_000452800</name>
</gene>
<evidence type="ECO:0000256" key="1">
    <source>
        <dbReference type="SAM" id="MobiDB-lite"/>
    </source>
</evidence>
<dbReference type="Proteomes" id="UP000653305">
    <property type="component" value="Unassembled WGS sequence"/>
</dbReference>
<organism evidence="2 3">
    <name type="scientific">Phtheirospermum japonicum</name>
    <dbReference type="NCBI Taxonomy" id="374723"/>
    <lineage>
        <taxon>Eukaryota</taxon>
        <taxon>Viridiplantae</taxon>
        <taxon>Streptophyta</taxon>
        <taxon>Embryophyta</taxon>
        <taxon>Tracheophyta</taxon>
        <taxon>Spermatophyta</taxon>
        <taxon>Magnoliopsida</taxon>
        <taxon>eudicotyledons</taxon>
        <taxon>Gunneridae</taxon>
        <taxon>Pentapetalae</taxon>
        <taxon>asterids</taxon>
        <taxon>lamiids</taxon>
        <taxon>Lamiales</taxon>
        <taxon>Orobanchaceae</taxon>
        <taxon>Orobanchaceae incertae sedis</taxon>
        <taxon>Phtheirospermum</taxon>
    </lineage>
</organism>
<sequence length="54" mass="6425">MDRRHFCQQRRGVIRHHRDAGPAHSHHDSRKGSVSRERADVSRGWREMAHCDPR</sequence>